<feature type="transmembrane region" description="Helical" evidence="1">
    <location>
        <begin position="107"/>
        <end position="127"/>
    </location>
</feature>
<dbReference type="AlphaFoldDB" id="A0A1T5IRM9"/>
<dbReference type="PANTHER" id="PTHR37290:SF1">
    <property type="entry name" value="INNER MEMBRANE PROTEIN YIAA"/>
    <property type="match status" value="1"/>
</dbReference>
<feature type="transmembrane region" description="Helical" evidence="1">
    <location>
        <begin position="170"/>
        <end position="194"/>
    </location>
</feature>
<sequence length="231" mass="26273">MNQIYLFSSCCLSIETGKNKVTTTDRIKNRSNKALSKTLSSFAETKWLFVKFSRLEQKHVVNNFDKHLCILEQTWRPETTRKTGRNRKAIRIGKSNNKSMNQKPSNAFIGASWVALFAGILAFNIGLWNAEMMLNEKGYYFTVLMYGLFSAISLQKSVRDQLEGIPVTNIYYGLSWFSTILAVVLLVVGLWNATLTLSEKGFYGMSFVLSMFAAIAVQKNTRDSKRDDVKE</sequence>
<keyword evidence="1" id="KW-0812">Transmembrane</keyword>
<dbReference type="EMBL" id="FUZU01000001">
    <property type="protein sequence ID" value="SKC41844.1"/>
    <property type="molecule type" value="Genomic_DNA"/>
</dbReference>
<organism evidence="3 4">
    <name type="scientific">Ohtaekwangia koreensis</name>
    <dbReference type="NCBI Taxonomy" id="688867"/>
    <lineage>
        <taxon>Bacteria</taxon>
        <taxon>Pseudomonadati</taxon>
        <taxon>Bacteroidota</taxon>
        <taxon>Cytophagia</taxon>
        <taxon>Cytophagales</taxon>
        <taxon>Fulvivirgaceae</taxon>
        <taxon>Ohtaekwangia</taxon>
    </lineage>
</organism>
<name>A0A1T5IRM9_9BACT</name>
<dbReference type="NCBIfam" id="NF008482">
    <property type="entry name" value="PRK11383.1"/>
    <property type="match status" value="1"/>
</dbReference>
<feature type="domain" description="YiaAB two helix" evidence="2">
    <location>
        <begin position="171"/>
        <end position="223"/>
    </location>
</feature>
<dbReference type="InterPro" id="IPR038972">
    <property type="entry name" value="YiaA-like"/>
</dbReference>
<dbReference type="GO" id="GO:0005886">
    <property type="term" value="C:plasma membrane"/>
    <property type="evidence" value="ECO:0007669"/>
    <property type="project" value="TreeGrafter"/>
</dbReference>
<keyword evidence="1" id="KW-0472">Membrane</keyword>
<feature type="transmembrane region" description="Helical" evidence="1">
    <location>
        <begin position="200"/>
        <end position="217"/>
    </location>
</feature>
<dbReference type="InterPro" id="IPR008024">
    <property type="entry name" value="YiaAB"/>
</dbReference>
<dbReference type="STRING" id="688867.SAMN05660236_0326"/>
<keyword evidence="1" id="KW-1133">Transmembrane helix</keyword>
<reference evidence="3 4" key="1">
    <citation type="submission" date="2017-02" db="EMBL/GenBank/DDBJ databases">
        <authorList>
            <person name="Peterson S.W."/>
        </authorList>
    </citation>
    <scope>NUCLEOTIDE SEQUENCE [LARGE SCALE GENOMIC DNA]</scope>
    <source>
        <strain evidence="3 4">DSM 25262</strain>
    </source>
</reference>
<dbReference type="Proteomes" id="UP000190961">
    <property type="component" value="Unassembled WGS sequence"/>
</dbReference>
<evidence type="ECO:0000313" key="3">
    <source>
        <dbReference type="EMBL" id="SKC41844.1"/>
    </source>
</evidence>
<gene>
    <name evidence="3" type="ORF">SAMN05660236_0326</name>
</gene>
<dbReference type="Pfam" id="PF05360">
    <property type="entry name" value="YiaAB"/>
    <property type="match status" value="2"/>
</dbReference>
<dbReference type="GO" id="GO:0006974">
    <property type="term" value="P:DNA damage response"/>
    <property type="evidence" value="ECO:0007669"/>
    <property type="project" value="TreeGrafter"/>
</dbReference>
<dbReference type="PANTHER" id="PTHR37290">
    <property type="entry name" value="INNER MEMBRANE PROTEIN YIAA-RELATED"/>
    <property type="match status" value="1"/>
</dbReference>
<evidence type="ECO:0000313" key="4">
    <source>
        <dbReference type="Proteomes" id="UP000190961"/>
    </source>
</evidence>
<feature type="transmembrane region" description="Helical" evidence="1">
    <location>
        <begin position="139"/>
        <end position="158"/>
    </location>
</feature>
<keyword evidence="4" id="KW-1185">Reference proteome</keyword>
<protein>
    <submittedName>
        <fullName evidence="3">Uncharacterized membrane protein YiaA</fullName>
    </submittedName>
</protein>
<evidence type="ECO:0000256" key="1">
    <source>
        <dbReference type="SAM" id="Phobius"/>
    </source>
</evidence>
<accession>A0A1T5IRM9</accession>
<proteinExistence type="predicted"/>
<feature type="domain" description="YiaAB two helix" evidence="2">
    <location>
        <begin position="108"/>
        <end position="160"/>
    </location>
</feature>
<evidence type="ECO:0000259" key="2">
    <source>
        <dbReference type="Pfam" id="PF05360"/>
    </source>
</evidence>